<dbReference type="InterPro" id="IPR036291">
    <property type="entry name" value="NAD(P)-bd_dom_sf"/>
</dbReference>
<keyword evidence="3" id="KW-1185">Reference proteome</keyword>
<dbReference type="SUPFAM" id="SSF53223">
    <property type="entry name" value="Aminoacid dehydrogenase-like, N-terminal domain"/>
    <property type="match status" value="1"/>
</dbReference>
<gene>
    <name evidence="2" type="ORF">TCE0_022r06951</name>
</gene>
<protein>
    <submittedName>
        <fullName evidence="2">Quinate 5-dehydrogenase</fullName>
    </submittedName>
</protein>
<dbReference type="InterPro" id="IPR013708">
    <property type="entry name" value="Shikimate_DH-bd_N"/>
</dbReference>
<dbReference type="GO" id="GO:0019632">
    <property type="term" value="P:shikimate metabolic process"/>
    <property type="evidence" value="ECO:0007669"/>
    <property type="project" value="TreeGrafter"/>
</dbReference>
<dbReference type="Gene3D" id="3.40.50.720">
    <property type="entry name" value="NAD(P)-binding Rossmann-like Domain"/>
    <property type="match status" value="1"/>
</dbReference>
<feature type="domain" description="Shikimate dehydrogenase substrate binding N-terminal" evidence="1">
    <location>
        <begin position="33"/>
        <end position="118"/>
    </location>
</feature>
<dbReference type="EMBL" id="DF933818">
    <property type="protein sequence ID" value="GAM37218.1"/>
    <property type="molecule type" value="Genomic_DNA"/>
</dbReference>
<dbReference type="Gene3D" id="3.40.50.10860">
    <property type="entry name" value="Leucine Dehydrogenase, chain A, domain 1"/>
    <property type="match status" value="1"/>
</dbReference>
<evidence type="ECO:0000313" key="2">
    <source>
        <dbReference type="EMBL" id="GAM37218.1"/>
    </source>
</evidence>
<proteinExistence type="predicted"/>
<reference evidence="3" key="1">
    <citation type="journal article" date="2015" name="Genome Announc.">
        <title>Draft genome sequence of Talaromyces cellulolyticus strain Y-94, a source of lignocellulosic biomass-degrading enzymes.</title>
        <authorList>
            <person name="Fujii T."/>
            <person name="Koike H."/>
            <person name="Sawayama S."/>
            <person name="Yano S."/>
            <person name="Inoue H."/>
        </authorList>
    </citation>
    <scope>NUCLEOTIDE SEQUENCE [LARGE SCALE GENOMIC DNA]</scope>
    <source>
        <strain evidence="3">Y-94</strain>
    </source>
</reference>
<dbReference type="GO" id="GO:0004764">
    <property type="term" value="F:shikimate 3-dehydrogenase (NADP+) activity"/>
    <property type="evidence" value="ECO:0007669"/>
    <property type="project" value="InterPro"/>
</dbReference>
<dbReference type="Pfam" id="PF08501">
    <property type="entry name" value="Shikimate_dh_N"/>
    <property type="match status" value="1"/>
</dbReference>
<evidence type="ECO:0000259" key="1">
    <source>
        <dbReference type="Pfam" id="PF08501"/>
    </source>
</evidence>
<name>A0A6V8H940_TALPI</name>
<accession>A0A6V8H940</accession>
<sequence>MAYNFSATLQESFKYGSSALKTIPDGTRFSIPLLGYPLHFSLAPLVHNFMFEKKSLPWRYHLLESSDPNDLLDIFSSSQSSDEKTIAAAVTMPHKVNFMSLVDDVMREAREIGAINTVFTRVDRQTGKNRLLGTNTDYIGIGQAFLTLPSFIEQHTAGKRRPAMVIGGGGAARSAIYALHHLLGVEEIYIVNRLESEINEIQTWFATNKPETSSKVNASGAKLRAILSLGEAKVLPTPFYVVGAVPDFPPQTDGEKTAHVVVQEFMKRSDPGEQGILLEMCYHPKVRTSLCEFAEKRGWKVVPGTVAMIWQGIAQHILWTENEFQDVRTIAQQLGEIVEDEIVKRNSTT</sequence>
<dbReference type="AlphaFoldDB" id="A0A6V8H940"/>
<dbReference type="PANTHER" id="PTHR21089">
    <property type="entry name" value="SHIKIMATE DEHYDROGENASE"/>
    <property type="match status" value="1"/>
</dbReference>
<organism evidence="2 3">
    <name type="scientific">Talaromyces pinophilus</name>
    <name type="common">Penicillium pinophilum</name>
    <dbReference type="NCBI Taxonomy" id="128442"/>
    <lineage>
        <taxon>Eukaryota</taxon>
        <taxon>Fungi</taxon>
        <taxon>Dikarya</taxon>
        <taxon>Ascomycota</taxon>
        <taxon>Pezizomycotina</taxon>
        <taxon>Eurotiomycetes</taxon>
        <taxon>Eurotiomycetidae</taxon>
        <taxon>Eurotiales</taxon>
        <taxon>Trichocomaceae</taxon>
        <taxon>Talaromyces</taxon>
        <taxon>Talaromyces sect. Talaromyces</taxon>
    </lineage>
</organism>
<dbReference type="InterPro" id="IPR022893">
    <property type="entry name" value="Shikimate_DH_fam"/>
</dbReference>
<dbReference type="InterPro" id="IPR046346">
    <property type="entry name" value="Aminoacid_DH-like_N_sf"/>
</dbReference>
<dbReference type="Proteomes" id="UP000053095">
    <property type="component" value="Unassembled WGS sequence"/>
</dbReference>
<evidence type="ECO:0000313" key="3">
    <source>
        <dbReference type="Proteomes" id="UP000053095"/>
    </source>
</evidence>
<dbReference type="GO" id="GO:0009423">
    <property type="term" value="P:chorismate biosynthetic process"/>
    <property type="evidence" value="ECO:0007669"/>
    <property type="project" value="TreeGrafter"/>
</dbReference>
<comment type="caution">
    <text evidence="2">The sequence shown here is derived from an EMBL/GenBank/DDBJ whole genome shotgun (WGS) entry which is preliminary data.</text>
</comment>
<dbReference type="PANTHER" id="PTHR21089:SF1">
    <property type="entry name" value="BIFUNCTIONAL 3-DEHYDROQUINATE DEHYDRATASE_SHIKIMATE DEHYDROGENASE, CHLOROPLASTIC"/>
    <property type="match status" value="1"/>
</dbReference>
<dbReference type="SUPFAM" id="SSF51735">
    <property type="entry name" value="NAD(P)-binding Rossmann-fold domains"/>
    <property type="match status" value="1"/>
</dbReference>